<feature type="compositionally biased region" description="Polar residues" evidence="1">
    <location>
        <begin position="511"/>
        <end position="534"/>
    </location>
</feature>
<protein>
    <submittedName>
        <fullName evidence="2">Uncharacterized protein</fullName>
    </submittedName>
</protein>
<evidence type="ECO:0000313" key="3">
    <source>
        <dbReference type="Proteomes" id="UP000019473"/>
    </source>
</evidence>
<dbReference type="GeneID" id="19184724"/>
<dbReference type="HOGENOM" id="CLU_006920_0_0_1"/>
<comment type="caution">
    <text evidence="2">The sequence shown here is derived from an EMBL/GenBank/DDBJ whole genome shotgun (WGS) entry which is preliminary data.</text>
</comment>
<feature type="compositionally biased region" description="Basic and acidic residues" evidence="1">
    <location>
        <begin position="301"/>
        <end position="334"/>
    </location>
</feature>
<feature type="compositionally biased region" description="Low complexity" evidence="1">
    <location>
        <begin position="1110"/>
        <end position="1125"/>
    </location>
</feature>
<evidence type="ECO:0000313" key="2">
    <source>
        <dbReference type="EMBL" id="EXJ54824.1"/>
    </source>
</evidence>
<feature type="compositionally biased region" description="Pro residues" evidence="1">
    <location>
        <begin position="1093"/>
        <end position="1107"/>
    </location>
</feature>
<keyword evidence="3" id="KW-1185">Reference proteome</keyword>
<dbReference type="OrthoDB" id="5423516at2759"/>
<gene>
    <name evidence="2" type="ORF">A1O7_10165</name>
</gene>
<feature type="compositionally biased region" description="Polar residues" evidence="1">
    <location>
        <begin position="663"/>
        <end position="756"/>
    </location>
</feature>
<reference evidence="2 3" key="1">
    <citation type="submission" date="2013-03" db="EMBL/GenBank/DDBJ databases">
        <title>The Genome Sequence of Cladophialophora yegresii CBS 114405.</title>
        <authorList>
            <consortium name="The Broad Institute Genomics Platform"/>
            <person name="Cuomo C."/>
            <person name="de Hoog S."/>
            <person name="Gorbushina A."/>
            <person name="Walker B."/>
            <person name="Young S.K."/>
            <person name="Zeng Q."/>
            <person name="Gargeya S."/>
            <person name="Fitzgerald M."/>
            <person name="Haas B."/>
            <person name="Abouelleil A."/>
            <person name="Allen A.W."/>
            <person name="Alvarado L."/>
            <person name="Arachchi H.M."/>
            <person name="Berlin A.M."/>
            <person name="Chapman S.B."/>
            <person name="Gainer-Dewar J."/>
            <person name="Goldberg J."/>
            <person name="Griggs A."/>
            <person name="Gujja S."/>
            <person name="Hansen M."/>
            <person name="Howarth C."/>
            <person name="Imamovic A."/>
            <person name="Ireland A."/>
            <person name="Larimer J."/>
            <person name="McCowan C."/>
            <person name="Murphy C."/>
            <person name="Pearson M."/>
            <person name="Poon T.W."/>
            <person name="Priest M."/>
            <person name="Roberts A."/>
            <person name="Saif S."/>
            <person name="Shea T."/>
            <person name="Sisk P."/>
            <person name="Sykes S."/>
            <person name="Wortman J."/>
            <person name="Nusbaum C."/>
            <person name="Birren B."/>
        </authorList>
    </citation>
    <scope>NUCLEOTIDE SEQUENCE [LARGE SCALE GENOMIC DNA]</scope>
    <source>
        <strain evidence="2 3">CBS 114405</strain>
    </source>
</reference>
<dbReference type="eggNOG" id="ENOG502SPHS">
    <property type="taxonomic scope" value="Eukaryota"/>
</dbReference>
<evidence type="ECO:0000256" key="1">
    <source>
        <dbReference type="SAM" id="MobiDB-lite"/>
    </source>
</evidence>
<feature type="region of interest" description="Disordered" evidence="1">
    <location>
        <begin position="928"/>
        <end position="1041"/>
    </location>
</feature>
<accession>W9W8E8</accession>
<feature type="region of interest" description="Disordered" evidence="1">
    <location>
        <begin position="1078"/>
        <end position="1131"/>
    </location>
</feature>
<dbReference type="VEuPathDB" id="FungiDB:A1O7_10165"/>
<sequence>MPALKDLVCHVQWADTGSSFPEYGTVYGDGLVETYIAVPAHPRVFTIRLTSRKFIYEGLSMVVFIDGQYQCNRNRVNLQPETKDLPENRSKVDFLLRQKEKPLGDGAYMGREWRFDDCNLVSQMPEKAEKTHFYYLGTIEVLVMRCRGRHNHERALSASSSGEHSALLDEEEGSDNTDSVGEADGADKKSGLEKQSTNAATAVPDATLEEAMPDFFGLFDGPADESPARHFSGDAPADSPYYYWQQRNRHSARYGPQEGSHRYPSYRAYHTPYEEARPTRYSYHDSSPPDLYARPDSPAPRSERHVHFDHGDGRGPRYGEYSNRYEPRHHPVFERNDGRKYTRTRPRSYHDAGRIGEHNPYPDYFATHERGPLPYASAHHEPQQAYSSYYHRAPPPSHREPHVYDHTPSRPAPHAYAHPPFAVPHLTVPPHQTPLHGQHIYGPPPLATSHGPNSAAVSSSDQPIPLPKIPMQHACVPQVQPHPVPCVVPPSLPPNAFVPSVPGSFAVYPSPGNQPLSHTQGPHVNGGHAQTTAPNGVRGPPDNTCDHQQEGNPSHKSENKTSGRVRYDNISDQYPPEKNGHNDSWGDSGDNLGDWANTAGNTNPNGTDNPGASNDNNDLHTDWAKDNDTSNNNTSEVNGEGWSNNNSDVWGNSDNNNDVGDSHNQAWDNRDSSNQQGSNDNHWANDTRNNQNSGPDNGWDNSQNNNPILQNQANSWDNGWNSNRTLGDQARNPSEGHNNRSASNAQPAPGNFQATNRVLYGPYGPYYGAKTLAQQGPPPDAEEEPRYDLPETIAQSRGVTKQVQPGPGYLYVKKRCAPLYVDSLDEPYAKFVFKYRTREQLRNEIGVDIVGEPTGDEEVNALENLDKTELIQLLLRAKGALGGTIPEPPPKPTPSAMNGFEQISVAAPDVSFLHYSLPPLRHVSNSVGLGIRHPSSNRGNGGTPGQNNNANGGMSRGQENRQKDRNVWSNDNNNNAANNSGWDGAQERKPCTAPEPPTTFGAQLQNPVQHGDNPHPNGPSRHSSGISPKNMHGVPPGPTLNDYNRLFPGAGAARGEPIMSGPPPPPPIINFAAEGTVGGGQTHLADALMGAGPRPPTPTVPPRPPTPINENEGAAWGEGGDATAAQPQSGW</sequence>
<feature type="compositionally biased region" description="Basic and acidic residues" evidence="1">
    <location>
        <begin position="617"/>
        <end position="628"/>
    </location>
</feature>
<dbReference type="AlphaFoldDB" id="W9W8E8"/>
<feature type="compositionally biased region" description="Low complexity" evidence="1">
    <location>
        <begin position="596"/>
        <end position="612"/>
    </location>
</feature>
<dbReference type="RefSeq" id="XP_007762339.1">
    <property type="nucleotide sequence ID" value="XM_007764149.1"/>
</dbReference>
<feature type="region of interest" description="Disordered" evidence="1">
    <location>
        <begin position="275"/>
        <end position="334"/>
    </location>
</feature>
<feature type="region of interest" description="Disordered" evidence="1">
    <location>
        <begin position="154"/>
        <end position="206"/>
    </location>
</feature>
<feature type="compositionally biased region" description="Low complexity" evidence="1">
    <location>
        <begin position="642"/>
        <end position="659"/>
    </location>
</feature>
<feature type="compositionally biased region" description="Low complexity" evidence="1">
    <location>
        <begin position="968"/>
        <end position="984"/>
    </location>
</feature>
<organism evidence="2 3">
    <name type="scientific">Cladophialophora yegresii CBS 114405</name>
    <dbReference type="NCBI Taxonomy" id="1182544"/>
    <lineage>
        <taxon>Eukaryota</taxon>
        <taxon>Fungi</taxon>
        <taxon>Dikarya</taxon>
        <taxon>Ascomycota</taxon>
        <taxon>Pezizomycotina</taxon>
        <taxon>Eurotiomycetes</taxon>
        <taxon>Chaetothyriomycetidae</taxon>
        <taxon>Chaetothyriales</taxon>
        <taxon>Herpotrichiellaceae</taxon>
        <taxon>Cladophialophora</taxon>
    </lineage>
</organism>
<dbReference type="EMBL" id="AMGW01000007">
    <property type="protein sequence ID" value="EXJ54824.1"/>
    <property type="molecule type" value="Genomic_DNA"/>
</dbReference>
<name>W9W8E8_9EURO</name>
<dbReference type="Proteomes" id="UP000019473">
    <property type="component" value="Unassembled WGS sequence"/>
</dbReference>
<proteinExistence type="predicted"/>
<dbReference type="STRING" id="1182544.W9W8E8"/>
<feature type="region of interest" description="Disordered" evidence="1">
    <location>
        <begin position="509"/>
        <end position="757"/>
    </location>
</feature>
<feature type="compositionally biased region" description="Basic and acidic residues" evidence="1">
    <location>
        <begin position="544"/>
        <end position="569"/>
    </location>
</feature>